<protein>
    <recommendedName>
        <fullName evidence="3">Rhodopsin domain-containing protein</fullName>
    </recommendedName>
</protein>
<feature type="compositionally biased region" description="Polar residues" evidence="1">
    <location>
        <begin position="317"/>
        <end position="342"/>
    </location>
</feature>
<feature type="compositionally biased region" description="Basic and acidic residues" evidence="1">
    <location>
        <begin position="358"/>
        <end position="371"/>
    </location>
</feature>
<keyword evidence="2" id="KW-0812">Transmembrane</keyword>
<feature type="domain" description="Rhodopsin" evidence="3">
    <location>
        <begin position="47"/>
        <end position="283"/>
    </location>
</feature>
<keyword evidence="5" id="KW-1185">Reference proteome</keyword>
<gene>
    <name evidence="4" type="ORF">PG996_009083</name>
</gene>
<feature type="transmembrane region" description="Helical" evidence="2">
    <location>
        <begin position="141"/>
        <end position="162"/>
    </location>
</feature>
<keyword evidence="2" id="KW-0472">Membrane</keyword>
<dbReference type="InterPro" id="IPR049326">
    <property type="entry name" value="Rhodopsin_dom_fungi"/>
</dbReference>
<feature type="transmembrane region" description="Helical" evidence="2">
    <location>
        <begin position="27"/>
        <end position="48"/>
    </location>
</feature>
<evidence type="ECO:0000256" key="1">
    <source>
        <dbReference type="SAM" id="MobiDB-lite"/>
    </source>
</evidence>
<feature type="transmembrane region" description="Helical" evidence="2">
    <location>
        <begin position="102"/>
        <end position="129"/>
    </location>
</feature>
<accession>A0ABR1UJS2</accession>
<keyword evidence="2" id="KW-1133">Transmembrane helix</keyword>
<dbReference type="EMBL" id="JAQQWM010000006">
    <property type="protein sequence ID" value="KAK8059153.1"/>
    <property type="molecule type" value="Genomic_DNA"/>
</dbReference>
<feature type="compositionally biased region" description="Polar residues" evidence="1">
    <location>
        <begin position="379"/>
        <end position="396"/>
    </location>
</feature>
<dbReference type="Proteomes" id="UP001446871">
    <property type="component" value="Unassembled WGS sequence"/>
</dbReference>
<dbReference type="PANTHER" id="PTHR39614:SF2">
    <property type="entry name" value="INTEGRAL MEMBRANE PROTEIN"/>
    <property type="match status" value="1"/>
</dbReference>
<feature type="transmembrane region" description="Helical" evidence="2">
    <location>
        <begin position="60"/>
        <end position="82"/>
    </location>
</feature>
<dbReference type="PANTHER" id="PTHR39614">
    <property type="entry name" value="INTEGRAL MEMBRANE PROTEIN"/>
    <property type="match status" value="1"/>
</dbReference>
<feature type="region of interest" description="Disordered" evidence="1">
    <location>
        <begin position="313"/>
        <end position="396"/>
    </location>
</feature>
<evidence type="ECO:0000313" key="5">
    <source>
        <dbReference type="Proteomes" id="UP001446871"/>
    </source>
</evidence>
<dbReference type="Pfam" id="PF20684">
    <property type="entry name" value="Fung_rhodopsin"/>
    <property type="match status" value="1"/>
</dbReference>
<evidence type="ECO:0000313" key="4">
    <source>
        <dbReference type="EMBL" id="KAK8059153.1"/>
    </source>
</evidence>
<proteinExistence type="predicted"/>
<name>A0ABR1UJS2_9PEZI</name>
<reference evidence="4 5" key="1">
    <citation type="submission" date="2023-01" db="EMBL/GenBank/DDBJ databases">
        <title>Analysis of 21 Apiospora genomes using comparative genomics revels a genus with tremendous synthesis potential of carbohydrate active enzymes and secondary metabolites.</title>
        <authorList>
            <person name="Sorensen T."/>
        </authorList>
    </citation>
    <scope>NUCLEOTIDE SEQUENCE [LARGE SCALE GENOMIC DNA]</scope>
    <source>
        <strain evidence="4 5">CBS 83171</strain>
    </source>
</reference>
<organism evidence="4 5">
    <name type="scientific">Apiospora saccharicola</name>
    <dbReference type="NCBI Taxonomy" id="335842"/>
    <lineage>
        <taxon>Eukaryota</taxon>
        <taxon>Fungi</taxon>
        <taxon>Dikarya</taxon>
        <taxon>Ascomycota</taxon>
        <taxon>Pezizomycotina</taxon>
        <taxon>Sordariomycetes</taxon>
        <taxon>Xylariomycetidae</taxon>
        <taxon>Amphisphaeriales</taxon>
        <taxon>Apiosporaceae</taxon>
        <taxon>Apiospora</taxon>
    </lineage>
</organism>
<evidence type="ECO:0000259" key="3">
    <source>
        <dbReference type="Pfam" id="PF20684"/>
    </source>
</evidence>
<comment type="caution">
    <text evidence="4">The sequence shown here is derived from an EMBL/GenBank/DDBJ whole genome shotgun (WGS) entry which is preliminary data.</text>
</comment>
<evidence type="ECO:0000256" key="2">
    <source>
        <dbReference type="SAM" id="Phobius"/>
    </source>
</evidence>
<sequence length="418" mass="45330">MDSSGMGGDDMTGSSRFSPITETDHAGYIWVITIIGTAYTALSLLLRAWIKYRVYGWDDLLIAIGTVLHLGQSVAVYLALSYGLAKSNTVADPADGPAASKAWFASELLGLLVLGFSKCSVLALMMRVFTPETGTTSGYRACLTLTTVSAVWCIASVIAISARCDTATILSSANKDSCPGLYDRLLGIKVPDMITDVMICLIPPWATMPLHMTKGVRFHVSLAFSFRLFVVPLAALQLSYFKKEVAESADAQFDIANSLLFQQVALIVSLISATIPNLRTFMKSINSGFSLPPLAIEETRGFALRTFGGSTMIHGRSSGSNGRHNTSGNHTTMNKSFATSSGSRDRDRDNQAAAEEELSLRPDGVHHEARISHVRHTSDAASEQHSSINRSGSQERIITKRMEWDVRHDAHDSVHHTG</sequence>